<name>A0A8S5S6B2_9CAUD</name>
<organism evidence="1">
    <name type="scientific">Siphoviridae sp. ctdau33</name>
    <dbReference type="NCBI Taxonomy" id="2827902"/>
    <lineage>
        <taxon>Viruses</taxon>
        <taxon>Duplodnaviria</taxon>
        <taxon>Heunggongvirae</taxon>
        <taxon>Uroviricota</taxon>
        <taxon>Caudoviricetes</taxon>
    </lineage>
</organism>
<proteinExistence type="predicted"/>
<sequence length="33" mass="3937">MFYSIVLKSPPYTCNFFTKLYNRCQKGGVFLRN</sequence>
<evidence type="ECO:0000313" key="1">
    <source>
        <dbReference type="EMBL" id="DAF46481.1"/>
    </source>
</evidence>
<protein>
    <submittedName>
        <fullName evidence="1">Uncharacterized protein</fullName>
    </submittedName>
</protein>
<dbReference type="EMBL" id="BK032538">
    <property type="protein sequence ID" value="DAF46481.1"/>
    <property type="molecule type" value="Genomic_DNA"/>
</dbReference>
<accession>A0A8S5S6B2</accession>
<reference evidence="1" key="1">
    <citation type="journal article" date="2021" name="Proc. Natl. Acad. Sci. U.S.A.">
        <title>A Catalog of Tens of Thousands of Viruses from Human Metagenomes Reveals Hidden Associations with Chronic Diseases.</title>
        <authorList>
            <person name="Tisza M.J."/>
            <person name="Buck C.B."/>
        </authorList>
    </citation>
    <scope>NUCLEOTIDE SEQUENCE</scope>
    <source>
        <strain evidence="1">Ctdau33</strain>
    </source>
</reference>